<keyword evidence="1" id="KW-0472">Membrane</keyword>
<dbReference type="AlphaFoldDB" id="A0AAX6FVR4"/>
<evidence type="ECO:0000313" key="3">
    <source>
        <dbReference type="Proteomes" id="UP001140949"/>
    </source>
</evidence>
<evidence type="ECO:0000256" key="1">
    <source>
        <dbReference type="SAM" id="Phobius"/>
    </source>
</evidence>
<dbReference type="Proteomes" id="UP001140949">
    <property type="component" value="Unassembled WGS sequence"/>
</dbReference>
<organism evidence="2 3">
    <name type="scientific">Iris pallida</name>
    <name type="common">Sweet iris</name>
    <dbReference type="NCBI Taxonomy" id="29817"/>
    <lineage>
        <taxon>Eukaryota</taxon>
        <taxon>Viridiplantae</taxon>
        <taxon>Streptophyta</taxon>
        <taxon>Embryophyta</taxon>
        <taxon>Tracheophyta</taxon>
        <taxon>Spermatophyta</taxon>
        <taxon>Magnoliopsida</taxon>
        <taxon>Liliopsida</taxon>
        <taxon>Asparagales</taxon>
        <taxon>Iridaceae</taxon>
        <taxon>Iridoideae</taxon>
        <taxon>Irideae</taxon>
        <taxon>Iris</taxon>
    </lineage>
</organism>
<sequence>MIKLILQNATTLGRVEGLRSGDRIFVLVTITIYILLCFFNLCACHSGNGLF</sequence>
<keyword evidence="2" id="KW-0689">Ribosomal protein</keyword>
<reference evidence="2" key="2">
    <citation type="submission" date="2023-04" db="EMBL/GenBank/DDBJ databases">
        <authorList>
            <person name="Bruccoleri R.E."/>
            <person name="Oakeley E.J."/>
            <person name="Faust A.-M."/>
            <person name="Dessus-Babus S."/>
            <person name="Altorfer M."/>
            <person name="Burckhardt D."/>
            <person name="Oertli M."/>
            <person name="Naumann U."/>
            <person name="Petersen F."/>
            <person name="Wong J."/>
        </authorList>
    </citation>
    <scope>NUCLEOTIDE SEQUENCE</scope>
    <source>
        <strain evidence="2">GSM-AAB239-AS_SAM_17_03QT</strain>
        <tissue evidence="2">Leaf</tissue>
    </source>
</reference>
<gene>
    <name evidence="2" type="ORF">M6B38_399660</name>
</gene>
<dbReference type="EMBL" id="JANAVB010025798">
    <property type="protein sequence ID" value="KAJ6820165.1"/>
    <property type="molecule type" value="Genomic_DNA"/>
</dbReference>
<proteinExistence type="predicted"/>
<dbReference type="GO" id="GO:0005840">
    <property type="term" value="C:ribosome"/>
    <property type="evidence" value="ECO:0007669"/>
    <property type="project" value="UniProtKB-KW"/>
</dbReference>
<feature type="transmembrane region" description="Helical" evidence="1">
    <location>
        <begin position="24"/>
        <end position="43"/>
    </location>
</feature>
<evidence type="ECO:0000313" key="2">
    <source>
        <dbReference type="EMBL" id="KAJ6820165.1"/>
    </source>
</evidence>
<accession>A0AAX6FVR4</accession>
<comment type="caution">
    <text evidence="2">The sequence shown here is derived from an EMBL/GenBank/DDBJ whole genome shotgun (WGS) entry which is preliminary data.</text>
</comment>
<reference evidence="2" key="1">
    <citation type="journal article" date="2023" name="GigaByte">
        <title>Genome assembly of the bearded iris, Iris pallida Lam.</title>
        <authorList>
            <person name="Bruccoleri R.E."/>
            <person name="Oakeley E.J."/>
            <person name="Faust A.M.E."/>
            <person name="Altorfer M."/>
            <person name="Dessus-Babus S."/>
            <person name="Burckhardt D."/>
            <person name="Oertli M."/>
            <person name="Naumann U."/>
            <person name="Petersen F."/>
            <person name="Wong J."/>
        </authorList>
    </citation>
    <scope>NUCLEOTIDE SEQUENCE</scope>
    <source>
        <strain evidence="2">GSM-AAB239-AS_SAM_17_03QT</strain>
    </source>
</reference>
<name>A0AAX6FVR4_IRIPA</name>
<keyword evidence="1" id="KW-1133">Transmembrane helix</keyword>
<keyword evidence="3" id="KW-1185">Reference proteome</keyword>
<keyword evidence="2" id="KW-0687">Ribonucleoprotein</keyword>
<protein>
    <submittedName>
        <fullName evidence="2">60S ribosomal protein L36-3-like</fullName>
    </submittedName>
</protein>
<keyword evidence="1" id="KW-0812">Transmembrane</keyword>